<dbReference type="Proteomes" id="UP000604730">
    <property type="component" value="Unassembled WGS sequence"/>
</dbReference>
<evidence type="ECO:0000259" key="1">
    <source>
        <dbReference type="Pfam" id="PF02558"/>
    </source>
</evidence>
<dbReference type="InterPro" id="IPR036291">
    <property type="entry name" value="NAD(P)-bd_dom_sf"/>
</dbReference>
<accession>A0ABS1IYE0</accession>
<comment type="caution">
    <text evidence="2">The sequence shown here is derived from an EMBL/GenBank/DDBJ whole genome shotgun (WGS) entry which is preliminary data.</text>
</comment>
<gene>
    <name evidence="2" type="ORF">JJN12_03800</name>
</gene>
<evidence type="ECO:0000313" key="2">
    <source>
        <dbReference type="EMBL" id="MBK5896908.1"/>
    </source>
</evidence>
<keyword evidence="3" id="KW-1185">Reference proteome</keyword>
<dbReference type="Pfam" id="PF02558">
    <property type="entry name" value="ApbA"/>
    <property type="match status" value="1"/>
</dbReference>
<organism evidence="2 3">
    <name type="scientific">Catonella massiliensis</name>
    <dbReference type="NCBI Taxonomy" id="2799636"/>
    <lineage>
        <taxon>Bacteria</taxon>
        <taxon>Bacillati</taxon>
        <taxon>Bacillota</taxon>
        <taxon>Clostridia</taxon>
        <taxon>Lachnospirales</taxon>
        <taxon>Lachnospiraceae</taxon>
        <taxon>Catonella</taxon>
    </lineage>
</organism>
<protein>
    <submittedName>
        <fullName evidence="2">Ketopantoate reductase family protein</fullName>
    </submittedName>
</protein>
<dbReference type="SUPFAM" id="SSF51735">
    <property type="entry name" value="NAD(P)-binding Rossmann-fold domains"/>
    <property type="match status" value="1"/>
</dbReference>
<dbReference type="RefSeq" id="WP_208428436.1">
    <property type="nucleotide sequence ID" value="NZ_JAEPRJ010000001.1"/>
</dbReference>
<dbReference type="EMBL" id="JAEPRJ010000001">
    <property type="protein sequence ID" value="MBK5896908.1"/>
    <property type="molecule type" value="Genomic_DNA"/>
</dbReference>
<evidence type="ECO:0000313" key="3">
    <source>
        <dbReference type="Proteomes" id="UP000604730"/>
    </source>
</evidence>
<sequence>MKICILGLGVIGTTYGYVFKKAGHQVEHLLREMNTPNVPSSLNIKILDGRYNKKGEEKSDKYTVNIAKPNTEYDFIILSVASGKIKDAITTLNKNNITGSLILFCNFWYSRKEIEKIVGDYSYIIGFPTAGGSMTLNMLDCVLFNHIMVESERKSNITNYSSLIELLVSADLKTEIPYDMVEWIWIHMAINAGVTSSAAQGGNINKPKQLAINLMNSPQMLAIAVKTIRETVKVVEARGVDLRPYKNELLPYRIPARPAGIIMKMMFKNNELTRRIMTLHNDLTDIMYGCKSVYETGKLKKLNLPLFYSNMDIILANISN</sequence>
<dbReference type="InterPro" id="IPR013332">
    <property type="entry name" value="KPR_N"/>
</dbReference>
<dbReference type="Gene3D" id="3.40.50.720">
    <property type="entry name" value="NAD(P)-binding Rossmann-like Domain"/>
    <property type="match status" value="1"/>
</dbReference>
<proteinExistence type="predicted"/>
<feature type="domain" description="Ketopantoate reductase N-terminal" evidence="1">
    <location>
        <begin position="3"/>
        <end position="120"/>
    </location>
</feature>
<name>A0ABS1IYE0_9FIRM</name>
<reference evidence="2 3" key="1">
    <citation type="submission" date="2021-01" db="EMBL/GenBank/DDBJ databases">
        <title>Isolation and description of Catonella massiliensis sp. nov., a novel Catonella species, isolated from a stable periodontitis subject.</title>
        <authorList>
            <person name="Antezack A."/>
            <person name="Boxberger M."/>
            <person name="La Scola B."/>
            <person name="Monnet-Corti V."/>
        </authorList>
    </citation>
    <scope>NUCLEOTIDE SEQUENCE [LARGE SCALE GENOMIC DNA]</scope>
    <source>
        <strain evidence="2 3">Marseille-Q4567</strain>
    </source>
</reference>